<organism evidence="2 3">
    <name type="scientific">Clitoria ternatea</name>
    <name type="common">Butterfly pea</name>
    <dbReference type="NCBI Taxonomy" id="43366"/>
    <lineage>
        <taxon>Eukaryota</taxon>
        <taxon>Viridiplantae</taxon>
        <taxon>Streptophyta</taxon>
        <taxon>Embryophyta</taxon>
        <taxon>Tracheophyta</taxon>
        <taxon>Spermatophyta</taxon>
        <taxon>Magnoliopsida</taxon>
        <taxon>eudicotyledons</taxon>
        <taxon>Gunneridae</taxon>
        <taxon>Pentapetalae</taxon>
        <taxon>rosids</taxon>
        <taxon>fabids</taxon>
        <taxon>Fabales</taxon>
        <taxon>Fabaceae</taxon>
        <taxon>Papilionoideae</taxon>
        <taxon>50 kb inversion clade</taxon>
        <taxon>NPAAA clade</taxon>
        <taxon>indigoferoid/millettioid clade</taxon>
        <taxon>Phaseoleae</taxon>
        <taxon>Clitoria</taxon>
    </lineage>
</organism>
<accession>A0AAN9F968</accession>
<gene>
    <name evidence="2" type="ORF">RJT34_26748</name>
</gene>
<keyword evidence="1" id="KW-0472">Membrane</keyword>
<dbReference type="Proteomes" id="UP001359559">
    <property type="component" value="Unassembled WGS sequence"/>
</dbReference>
<keyword evidence="1" id="KW-0812">Transmembrane</keyword>
<sequence>MDFPSTFHFLTEFGYSFVFLRSLFTFLNYLDIFMMLTFCFKVLRFSWYSKSALHFLSDFRGVPTICFCLENLVWPVSKTKAGPLQKGRGPKSNSSIKKRSKVTGGMMNANFEDGQRGWAKGKGMNKKKVLNKDEVFDVMMLRKMAKIERHVEYGFLELKGKKEH</sequence>
<dbReference type="EMBL" id="JAYKXN010000007">
    <property type="protein sequence ID" value="KAK7271114.1"/>
    <property type="molecule type" value="Genomic_DNA"/>
</dbReference>
<evidence type="ECO:0000313" key="3">
    <source>
        <dbReference type="Proteomes" id="UP001359559"/>
    </source>
</evidence>
<reference evidence="2 3" key="1">
    <citation type="submission" date="2024-01" db="EMBL/GenBank/DDBJ databases">
        <title>The genomes of 5 underutilized Papilionoideae crops provide insights into root nodulation and disease resistance.</title>
        <authorList>
            <person name="Yuan L."/>
        </authorList>
    </citation>
    <scope>NUCLEOTIDE SEQUENCE [LARGE SCALE GENOMIC DNA]</scope>
    <source>
        <strain evidence="2">LY-2023</strain>
        <tissue evidence="2">Leaf</tissue>
    </source>
</reference>
<proteinExistence type="predicted"/>
<keyword evidence="3" id="KW-1185">Reference proteome</keyword>
<evidence type="ECO:0000313" key="2">
    <source>
        <dbReference type="EMBL" id="KAK7271114.1"/>
    </source>
</evidence>
<comment type="caution">
    <text evidence="2">The sequence shown here is derived from an EMBL/GenBank/DDBJ whole genome shotgun (WGS) entry which is preliminary data.</text>
</comment>
<feature type="transmembrane region" description="Helical" evidence="1">
    <location>
        <begin position="20"/>
        <end position="43"/>
    </location>
</feature>
<dbReference type="AlphaFoldDB" id="A0AAN9F968"/>
<name>A0AAN9F968_CLITE</name>
<protein>
    <submittedName>
        <fullName evidence="2">Uncharacterized protein</fullName>
    </submittedName>
</protein>
<keyword evidence="1" id="KW-1133">Transmembrane helix</keyword>
<evidence type="ECO:0000256" key="1">
    <source>
        <dbReference type="SAM" id="Phobius"/>
    </source>
</evidence>